<dbReference type="Proteomes" id="UP000092462">
    <property type="component" value="Unassembled WGS sequence"/>
</dbReference>
<dbReference type="PANTHER" id="PTHR10614">
    <property type="entry name" value="INSULIN RECEPTOR SUBSTRATE"/>
    <property type="match status" value="1"/>
</dbReference>
<dbReference type="GO" id="GO:0008286">
    <property type="term" value="P:insulin receptor signaling pathway"/>
    <property type="evidence" value="ECO:0007669"/>
    <property type="project" value="InterPro"/>
</dbReference>
<dbReference type="PANTHER" id="PTHR10614:SF13">
    <property type="entry name" value="INSULIN RECEPTOR SUBSTRATE 1"/>
    <property type="match status" value="1"/>
</dbReference>
<dbReference type="GO" id="GO:0005158">
    <property type="term" value="F:insulin receptor binding"/>
    <property type="evidence" value="ECO:0007669"/>
    <property type="project" value="InterPro"/>
</dbReference>
<dbReference type="GO" id="GO:0043548">
    <property type="term" value="F:phosphatidylinositol 3-kinase binding"/>
    <property type="evidence" value="ECO:0007669"/>
    <property type="project" value="TreeGrafter"/>
</dbReference>
<keyword evidence="3" id="KW-1185">Reference proteome</keyword>
<keyword evidence="1" id="KW-0677">Repeat</keyword>
<dbReference type="Gene3D" id="2.30.29.30">
    <property type="entry name" value="Pleckstrin-homology domain (PH domain)/Phosphotyrosine-binding domain (PTB)"/>
    <property type="match status" value="1"/>
</dbReference>
<name>A0A1B0DE54_PHLPP</name>
<evidence type="ECO:0000256" key="1">
    <source>
        <dbReference type="ARBA" id="ARBA00022737"/>
    </source>
</evidence>
<accession>A0A1B0DE54</accession>
<dbReference type="FunFam" id="2.30.29.30:FF:000441">
    <property type="entry name" value="Insulin receptor substrate 1"/>
    <property type="match status" value="1"/>
</dbReference>
<dbReference type="VEuPathDB" id="VectorBase:PPAPM1_000223"/>
<proteinExistence type="predicted"/>
<evidence type="ECO:0000313" key="2">
    <source>
        <dbReference type="EnsemblMetazoa" id="PPAI006177-PA"/>
    </source>
</evidence>
<dbReference type="InterPro" id="IPR001849">
    <property type="entry name" value="PH_domain"/>
</dbReference>
<dbReference type="GO" id="GO:0005886">
    <property type="term" value="C:plasma membrane"/>
    <property type="evidence" value="ECO:0007669"/>
    <property type="project" value="TreeGrafter"/>
</dbReference>
<dbReference type="VEuPathDB" id="VectorBase:PPAI006177"/>
<reference evidence="2" key="1">
    <citation type="submission" date="2022-08" db="UniProtKB">
        <authorList>
            <consortium name="EnsemblMetazoa"/>
        </authorList>
    </citation>
    <scope>IDENTIFICATION</scope>
    <source>
        <strain evidence="2">Israel</strain>
    </source>
</reference>
<sequence>MSTLVASTAASALSSSSSPMTASTNDPKANAGIVLQGYYRKLKTMKKKYFVLYSDTKERSARLEYYDSEKKFKTNFGHPKRTIVLRTCFNINRRTDTKHKWVVALYTKDDCFCIVFDNEQDLNTWLRNLLAQQRGDDSTGDPPRPNFGE</sequence>
<organism evidence="2 3">
    <name type="scientific">Phlebotomus papatasi</name>
    <name type="common">Sandfly</name>
    <dbReference type="NCBI Taxonomy" id="29031"/>
    <lineage>
        <taxon>Eukaryota</taxon>
        <taxon>Metazoa</taxon>
        <taxon>Ecdysozoa</taxon>
        <taxon>Arthropoda</taxon>
        <taxon>Hexapoda</taxon>
        <taxon>Insecta</taxon>
        <taxon>Pterygota</taxon>
        <taxon>Neoptera</taxon>
        <taxon>Endopterygota</taxon>
        <taxon>Diptera</taxon>
        <taxon>Nematocera</taxon>
        <taxon>Psychodoidea</taxon>
        <taxon>Psychodidae</taxon>
        <taxon>Phlebotomus</taxon>
        <taxon>Phlebotomus</taxon>
    </lineage>
</organism>
<dbReference type="SMART" id="SM00233">
    <property type="entry name" value="PH"/>
    <property type="match status" value="1"/>
</dbReference>
<dbReference type="EnsemblMetazoa" id="PPAI006177-RA">
    <property type="protein sequence ID" value="PPAI006177-PA"/>
    <property type="gene ID" value="PPAI006177"/>
</dbReference>
<dbReference type="AlphaFoldDB" id="A0A1B0DE54"/>
<dbReference type="InterPro" id="IPR011993">
    <property type="entry name" value="PH-like_dom_sf"/>
</dbReference>
<dbReference type="CDD" id="cd01257">
    <property type="entry name" value="PH_IRS"/>
    <property type="match status" value="1"/>
</dbReference>
<dbReference type="InterPro" id="IPR039011">
    <property type="entry name" value="IRS"/>
</dbReference>
<protein>
    <submittedName>
        <fullName evidence="2">Uncharacterized protein</fullName>
    </submittedName>
</protein>
<dbReference type="PROSITE" id="PS50003">
    <property type="entry name" value="PH_DOMAIN"/>
    <property type="match status" value="1"/>
</dbReference>
<dbReference type="GO" id="GO:0005829">
    <property type="term" value="C:cytosol"/>
    <property type="evidence" value="ECO:0007669"/>
    <property type="project" value="TreeGrafter"/>
</dbReference>
<dbReference type="EMBL" id="AJVK01014734">
    <property type="status" value="NOT_ANNOTATED_CDS"/>
    <property type="molecule type" value="Genomic_DNA"/>
</dbReference>
<dbReference type="Pfam" id="PF00169">
    <property type="entry name" value="PH"/>
    <property type="match status" value="1"/>
</dbReference>
<evidence type="ECO:0000313" key="3">
    <source>
        <dbReference type="Proteomes" id="UP000092462"/>
    </source>
</evidence>
<dbReference type="SUPFAM" id="SSF50729">
    <property type="entry name" value="PH domain-like"/>
    <property type="match status" value="1"/>
</dbReference>